<keyword evidence="1 2" id="KW-0238">DNA-binding</keyword>
<dbReference type="Proteomes" id="UP000326553">
    <property type="component" value="Chromosome"/>
</dbReference>
<dbReference type="SMART" id="SM00862">
    <property type="entry name" value="Trans_reg_C"/>
    <property type="match status" value="1"/>
</dbReference>
<dbReference type="RefSeq" id="WP_150477668.1">
    <property type="nucleotide sequence ID" value="NZ_CP023695.1"/>
</dbReference>
<dbReference type="KEGG" id="salw:CP975_33345"/>
<dbReference type="GO" id="GO:0000160">
    <property type="term" value="P:phosphorelay signal transduction system"/>
    <property type="evidence" value="ECO:0007669"/>
    <property type="project" value="InterPro"/>
</dbReference>
<gene>
    <name evidence="4" type="ORF">CP975_33345</name>
</gene>
<dbReference type="EMBL" id="CP023695">
    <property type="protein sequence ID" value="QEV21757.1"/>
    <property type="molecule type" value="Genomic_DNA"/>
</dbReference>
<dbReference type="InterPro" id="IPR036388">
    <property type="entry name" value="WH-like_DNA-bd_sf"/>
</dbReference>
<keyword evidence="5" id="KW-1185">Reference proteome</keyword>
<evidence type="ECO:0000256" key="1">
    <source>
        <dbReference type="ARBA" id="ARBA00023125"/>
    </source>
</evidence>
<evidence type="ECO:0000313" key="5">
    <source>
        <dbReference type="Proteomes" id="UP000326553"/>
    </source>
</evidence>
<reference evidence="4 5" key="1">
    <citation type="submission" date="2017-09" db="EMBL/GenBank/DDBJ databases">
        <authorList>
            <person name="Lee N."/>
            <person name="Cho B.-K."/>
        </authorList>
    </citation>
    <scope>NUCLEOTIDE SEQUENCE [LARGE SCALE GENOMIC DNA]</scope>
    <source>
        <strain evidence="4 5">ATCC 12461</strain>
    </source>
</reference>
<dbReference type="Pfam" id="PF00486">
    <property type="entry name" value="Trans_reg_C"/>
    <property type="match status" value="1"/>
</dbReference>
<evidence type="ECO:0000259" key="3">
    <source>
        <dbReference type="PROSITE" id="PS51755"/>
    </source>
</evidence>
<dbReference type="OrthoDB" id="3471838at2"/>
<dbReference type="InterPro" id="IPR001867">
    <property type="entry name" value="OmpR/PhoB-type_DNA-bd"/>
</dbReference>
<dbReference type="AlphaFoldDB" id="A0A5J6HXN6"/>
<accession>A0A5J6HXN6</accession>
<name>A0A5J6HXN6_STRAD</name>
<dbReference type="GO" id="GO:0003677">
    <property type="term" value="F:DNA binding"/>
    <property type="evidence" value="ECO:0007669"/>
    <property type="project" value="UniProtKB-UniRule"/>
</dbReference>
<protein>
    <submittedName>
        <fullName evidence="4">Helix-turn-helix domain-containing protein</fullName>
    </submittedName>
</protein>
<dbReference type="SUPFAM" id="SSF46894">
    <property type="entry name" value="C-terminal effector domain of the bipartite response regulators"/>
    <property type="match status" value="1"/>
</dbReference>
<evidence type="ECO:0000313" key="4">
    <source>
        <dbReference type="EMBL" id="QEV21757.1"/>
    </source>
</evidence>
<dbReference type="PROSITE" id="PS51755">
    <property type="entry name" value="OMPR_PHOB"/>
    <property type="match status" value="1"/>
</dbReference>
<proteinExistence type="predicted"/>
<dbReference type="GO" id="GO:0006355">
    <property type="term" value="P:regulation of DNA-templated transcription"/>
    <property type="evidence" value="ECO:0007669"/>
    <property type="project" value="InterPro"/>
</dbReference>
<evidence type="ECO:0000256" key="2">
    <source>
        <dbReference type="PROSITE-ProRule" id="PRU01091"/>
    </source>
</evidence>
<sequence length="163" mass="18209">MSVLRWPAQADEIEAHRARGVPRLLLVAAGTRPPVCVDPLEDWTRTPVDEVDLRARWAALCARSACRKPKIDQHGVLRYAGQSVPLAAGEAALVRLLLDSYRSVVSRDDLIAHMWPHSAPAQRNALDVRVLRARRRLLPLGLVIKTVWSQGYLLDAQQDREAS</sequence>
<organism evidence="4 5">
    <name type="scientific">Streptomyces alboniger</name>
    <dbReference type="NCBI Taxonomy" id="132473"/>
    <lineage>
        <taxon>Bacteria</taxon>
        <taxon>Bacillati</taxon>
        <taxon>Actinomycetota</taxon>
        <taxon>Actinomycetes</taxon>
        <taxon>Kitasatosporales</taxon>
        <taxon>Streptomycetaceae</taxon>
        <taxon>Streptomyces</taxon>
        <taxon>Streptomyces aurantiacus group</taxon>
    </lineage>
</organism>
<feature type="DNA-binding region" description="OmpR/PhoB-type" evidence="2">
    <location>
        <begin position="58"/>
        <end position="156"/>
    </location>
</feature>
<dbReference type="Gene3D" id="1.10.10.10">
    <property type="entry name" value="Winged helix-like DNA-binding domain superfamily/Winged helix DNA-binding domain"/>
    <property type="match status" value="1"/>
</dbReference>
<dbReference type="InterPro" id="IPR016032">
    <property type="entry name" value="Sig_transdc_resp-reg_C-effctor"/>
</dbReference>
<feature type="domain" description="OmpR/PhoB-type" evidence="3">
    <location>
        <begin position="58"/>
        <end position="156"/>
    </location>
</feature>